<dbReference type="CDD" id="cd00452">
    <property type="entry name" value="KDPG_aldolase"/>
    <property type="match status" value="1"/>
</dbReference>
<dbReference type="PANTHER" id="PTHR30246:SF1">
    <property type="entry name" value="2-DEHYDRO-3-DEOXY-6-PHOSPHOGALACTONATE ALDOLASE-RELATED"/>
    <property type="match status" value="1"/>
</dbReference>
<evidence type="ECO:0000256" key="4">
    <source>
        <dbReference type="ARBA" id="ARBA00011233"/>
    </source>
</evidence>
<sequence length="212" mass="22476">MTQYPVASLIAPHAKLIPVLHVEDPDRAEPLLEALVSAGIKILEVTLRSACGPEVIKRMRALGTDAIVGAGTITKPDQLASVIDAGAEFGVSPALTPALAEGARLSGLPFLPGVCTPSEALFAREFGFFEQKFFPADLMGGLGWIKHVDPLFPDLKFCPTGGISDDNSSQYLALRNIFAVGGAFLAPRELIEAADWQTIHKRGKMSVAAAAR</sequence>
<dbReference type="InterPro" id="IPR031337">
    <property type="entry name" value="KDPG/KHG_AS_1"/>
</dbReference>
<evidence type="ECO:0000256" key="5">
    <source>
        <dbReference type="ARBA" id="ARBA00013063"/>
    </source>
</evidence>
<dbReference type="InterPro" id="IPR000887">
    <property type="entry name" value="Aldlse_KDPG_KHG"/>
</dbReference>
<keyword evidence="9" id="KW-1185">Reference proteome</keyword>
<organism evidence="8 9">
    <name type="scientific">Rhizobium mayense</name>
    <dbReference type="NCBI Taxonomy" id="1312184"/>
    <lineage>
        <taxon>Bacteria</taxon>
        <taxon>Pseudomonadati</taxon>
        <taxon>Pseudomonadota</taxon>
        <taxon>Alphaproteobacteria</taxon>
        <taxon>Hyphomicrobiales</taxon>
        <taxon>Rhizobiaceae</taxon>
        <taxon>Rhizobium/Agrobacterium group</taxon>
        <taxon>Rhizobium</taxon>
    </lineage>
</organism>
<dbReference type="Proteomes" id="UP001172645">
    <property type="component" value="Unassembled WGS sequence"/>
</dbReference>
<comment type="pathway">
    <text evidence="2">Carbohydrate acid metabolism; 2-dehydro-3-deoxy-D-gluconate degradation; D-glyceraldehyde 3-phosphate and pyruvate from 2-dehydro-3-deoxy-D-gluconate: step 2/2.</text>
</comment>
<evidence type="ECO:0000256" key="6">
    <source>
        <dbReference type="ARBA" id="ARBA00023239"/>
    </source>
</evidence>
<dbReference type="Gene3D" id="3.20.20.70">
    <property type="entry name" value="Aldolase class I"/>
    <property type="match status" value="1"/>
</dbReference>
<evidence type="ECO:0000313" key="9">
    <source>
        <dbReference type="Proteomes" id="UP001172645"/>
    </source>
</evidence>
<comment type="caution">
    <text evidence="8">The sequence shown here is derived from an EMBL/GenBank/DDBJ whole genome shotgun (WGS) entry which is preliminary data.</text>
</comment>
<evidence type="ECO:0000256" key="3">
    <source>
        <dbReference type="ARBA" id="ARBA00006906"/>
    </source>
</evidence>
<dbReference type="RefSeq" id="WP_285872262.1">
    <property type="nucleotide sequence ID" value="NZ_JARFYM010000034.1"/>
</dbReference>
<comment type="subunit">
    <text evidence="4">Homotrimer.</text>
</comment>
<name>A0ABT7K2K6_9HYPH</name>
<accession>A0ABT7K2K6</accession>
<dbReference type="EC" id="4.1.2.14" evidence="5"/>
<dbReference type="InterPro" id="IPR013785">
    <property type="entry name" value="Aldolase_TIM"/>
</dbReference>
<dbReference type="PANTHER" id="PTHR30246">
    <property type="entry name" value="2-KETO-3-DEOXY-6-PHOSPHOGLUCONATE ALDOLASE"/>
    <property type="match status" value="1"/>
</dbReference>
<dbReference type="GO" id="GO:0008700">
    <property type="term" value="F:(R,S)-4-hydroxy-2-oxoglutarate aldolase activity"/>
    <property type="evidence" value="ECO:0007669"/>
    <property type="project" value="UniProtKB-EC"/>
</dbReference>
<evidence type="ECO:0000313" key="8">
    <source>
        <dbReference type="EMBL" id="MDL2402839.1"/>
    </source>
</evidence>
<dbReference type="Pfam" id="PF01081">
    <property type="entry name" value="Aldolase"/>
    <property type="match status" value="1"/>
</dbReference>
<reference evidence="8" key="1">
    <citation type="submission" date="2023-06" db="EMBL/GenBank/DDBJ databases">
        <title>Phylogenetic Diversity of Rhizobium strains.</title>
        <authorList>
            <person name="Moura F.T."/>
            <person name="Helene L.C.F."/>
            <person name="Hungria M."/>
        </authorList>
    </citation>
    <scope>NUCLEOTIDE SEQUENCE</scope>
    <source>
        <strain evidence="8">CCGE526</strain>
    </source>
</reference>
<dbReference type="PROSITE" id="PS00159">
    <property type="entry name" value="ALDOLASE_KDPG_KHG_1"/>
    <property type="match status" value="1"/>
</dbReference>
<comment type="similarity">
    <text evidence="3">Belongs to the KHG/KDPG aldolase family.</text>
</comment>
<keyword evidence="6 8" id="KW-0456">Lyase</keyword>
<dbReference type="SUPFAM" id="SSF51569">
    <property type="entry name" value="Aldolase"/>
    <property type="match status" value="1"/>
</dbReference>
<evidence type="ECO:0000256" key="7">
    <source>
        <dbReference type="ARBA" id="ARBA00023277"/>
    </source>
</evidence>
<evidence type="ECO:0000256" key="1">
    <source>
        <dbReference type="ARBA" id="ARBA00000654"/>
    </source>
</evidence>
<protein>
    <recommendedName>
        <fullName evidence="5">2-dehydro-3-deoxy-phosphogluconate aldolase</fullName>
        <ecNumber evidence="5">4.1.2.14</ecNumber>
    </recommendedName>
</protein>
<gene>
    <name evidence="8" type="primary">eda</name>
    <name evidence="8" type="ORF">PY649_28495</name>
</gene>
<comment type="catalytic activity">
    <reaction evidence="1">
        <text>2-dehydro-3-deoxy-6-phospho-D-gluconate = D-glyceraldehyde 3-phosphate + pyruvate</text>
        <dbReference type="Rhea" id="RHEA:17089"/>
        <dbReference type="ChEBI" id="CHEBI:15361"/>
        <dbReference type="ChEBI" id="CHEBI:57569"/>
        <dbReference type="ChEBI" id="CHEBI:59776"/>
        <dbReference type="EC" id="4.1.2.14"/>
    </reaction>
</comment>
<dbReference type="GO" id="GO:0008675">
    <property type="term" value="F:2-dehydro-3-deoxy-phosphogluconate aldolase activity"/>
    <property type="evidence" value="ECO:0007669"/>
    <property type="project" value="UniProtKB-EC"/>
</dbReference>
<evidence type="ECO:0000256" key="2">
    <source>
        <dbReference type="ARBA" id="ARBA00004736"/>
    </source>
</evidence>
<dbReference type="NCBIfam" id="TIGR01182">
    <property type="entry name" value="eda"/>
    <property type="match status" value="1"/>
</dbReference>
<proteinExistence type="inferred from homology"/>
<dbReference type="EMBL" id="JARFYM010000034">
    <property type="protein sequence ID" value="MDL2402839.1"/>
    <property type="molecule type" value="Genomic_DNA"/>
</dbReference>
<keyword evidence="7" id="KW-0119">Carbohydrate metabolism</keyword>